<evidence type="ECO:0000256" key="10">
    <source>
        <dbReference type="ARBA" id="ARBA00022801"/>
    </source>
</evidence>
<keyword evidence="24" id="KW-1185">Reference proteome</keyword>
<evidence type="ECO:0000256" key="18">
    <source>
        <dbReference type="ARBA" id="ARBA00031012"/>
    </source>
</evidence>
<feature type="domain" description="RdRp catalytic" evidence="21">
    <location>
        <begin position="1481"/>
        <end position="1678"/>
    </location>
</feature>
<comment type="cofactor">
    <cofactor evidence="2">
        <name>Mg(2+)</name>
        <dbReference type="ChEBI" id="CHEBI:18420"/>
    </cofactor>
</comment>
<dbReference type="EMBL" id="MZ703097">
    <property type="protein sequence ID" value="QZU27238.1"/>
    <property type="molecule type" value="Genomic_RNA"/>
</dbReference>
<evidence type="ECO:0000313" key="23">
    <source>
        <dbReference type="EMBL" id="QZU27238.1"/>
    </source>
</evidence>
<dbReference type="GO" id="GO:0044177">
    <property type="term" value="C:host cell Golgi apparatus"/>
    <property type="evidence" value="ECO:0007669"/>
    <property type="project" value="UniProtKB-SubCell"/>
</dbReference>
<comment type="cofactor">
    <cofactor evidence="1">
        <name>Mn(2+)</name>
        <dbReference type="ChEBI" id="CHEBI:29035"/>
    </cofactor>
</comment>
<evidence type="ECO:0000256" key="12">
    <source>
        <dbReference type="ARBA" id="ARBA00022842"/>
    </source>
</evidence>
<dbReference type="Proteomes" id="UP001181271">
    <property type="component" value="Genome"/>
</dbReference>
<keyword evidence="10" id="KW-0378">Hydrolase</keyword>
<evidence type="ECO:0000256" key="15">
    <source>
        <dbReference type="ARBA" id="ARBA00023211"/>
    </source>
</evidence>
<dbReference type="GO" id="GO:0039694">
    <property type="term" value="P:viral RNA genome replication"/>
    <property type="evidence" value="ECO:0007669"/>
    <property type="project" value="InterPro"/>
</dbReference>
<dbReference type="GO" id="GO:0046872">
    <property type="term" value="F:metal ion binding"/>
    <property type="evidence" value="ECO:0007669"/>
    <property type="project" value="UniProtKB-KW"/>
</dbReference>
<evidence type="ECO:0000256" key="8">
    <source>
        <dbReference type="ARBA" id="ARBA00022679"/>
    </source>
</evidence>
<evidence type="ECO:0000256" key="13">
    <source>
        <dbReference type="ARBA" id="ARBA00022844"/>
    </source>
</evidence>
<dbReference type="PROSITE" id="PS50802">
    <property type="entry name" value="OTU"/>
    <property type="match status" value="1"/>
</dbReference>
<evidence type="ECO:0000256" key="17">
    <source>
        <dbReference type="ARBA" id="ARBA00030436"/>
    </source>
</evidence>
<accession>A0AAX1PCM2</accession>
<dbReference type="InterPro" id="IPR003323">
    <property type="entry name" value="OTU_dom"/>
</dbReference>
<sequence>MAANENLDGRVLVQIGDRTFDLLGITEEVESFPDCEINEVPGDGFCLYHSILSALGSTSEYVREFMKLLRAHPVIHQLDIDIASKLYKQLDVRRPEVWGDQWSIAIISAILDIKISVYQEVSLTGIGGSTDVRKVIYKCVFNSGAGTEIQIKNYDGLHYEYYETDLDHTSRAFSKISWFFRNKIHRCEAIFSIHPFGLKSFDETKLLGTTDFLSVDELLGYLLKNTYCIRDNGDLFYLNMLRSGLERSTEKIRAMSLAIGFDVQYISVYKRTSGMMYRVELDISNMGSRKITIYEVLGKPNKWLLKLSGSGVMEKLNFRISETIDKSEALMNAFIAENNYHRQEEINQMLGIIDDHYALVTQSVNRNPHNTGHELFTYWMYFTLVFPKQPSLLKDNGRIKLLVGSIFPFRIPTAFGFYNPESSIFVLSQTGIIIRVERTSSVELPITYSPKRVEKAFKTSSFPVDAVFGKLSDYAPKTKCGFYHPGSEIYVSKNQKTPNIVTTIEDNHIVVRLSKDDDGEHQSHTIKENFFYRKKLSEAKNIIHDFVFDFLASETDMSLSDSGLSIGNDADRYTPDVILNRESEENFKDIVAIEFTTRSTESRESLLRAVEVKSERYKEALQERSVVLKKNISFYTICVSLDAVATNMLTLPAEVCQELVLRLRAANQMKIQLGDNDINLESDTMLAPEIYRIKEMFRENFPNDKFLHPITKDMYNHFIDNISKSEYEYLEGMQKKINDEVLSEAKEQLSEIYDSSGESYTERKAKEGAKDLAEKLAQYSSYFENDNFKATKKAPVQLPLIIPQPTDPILTFDAFELRCRLKKIEADSVVKDIWADALAYHNADRVTDHLDELEVSMLEREVATVVEENYKKDRSKYNRTTFQCSINEKIHLAQRGICAKKLLLDPEVKVYRDESKMPFHPFESDTSDIEAFTQSECLELDAKTNYCSMVMTEDLILTALELHDVGDLEFLWKNVKDHSQTRLALYSKFVSDLATELSISLSQNCKEDTFILKKIRDFDCYLLIKPVNQKSNVHFSIYIPKNIYYSKNSTFKELIGDPDHGFLTDFVSANVSKLVNWVRCEPMMMAQRGFWREFYSLAPSLEEQEGVPSTIDVCRMMSWTLLILLNDKHQLEEMITISRFIHMEGFVTFPKWPNPGKMVDKLSITPRSRLECLVIKRLIMLMESYTENPIKFSVVDNNKKWHGFKNPFILDDAGKLSELSDQDQMLNLFYLGYLKNKDEEVEDNGMGQMITKILGFENQLPKDRSCLGMKDPPLDSVHKHEFSVSFVKLLCDNFLNRLKKNLNIKDPVQYIGDKIAKFLSTQFIETLASLKASSNFSDEYYLYKPNKRIRNQEMSHSPEVIDPTGNVAKKYKGKVYHRSKAIEKLTKIIKAEDPGKEMKLVTDLLPTAMKHLNESKCMHICIFKKNQHGGLREIYVLNIFERIMQKTVEDFARAILECCPSETMTSPKNKFKIPEQHNSNARKTLGSDYFTIATSDDASKWSQGHYVSKFLCMLLRLTPKIYHGFLVQSLQLWHHKKIFLGDQLLTLFNQNSVLNTMDKAIMQVFNAYKGKIQVPWMKAGRSYLEVETGMMQGILHYTSSLFHAIFLDDLAENCSKDLNNSLSRICPGEKLKCIVNNMESSDDSSFIISIPSFKDSPAKQLYMMAMVNSWFERKAKLGLYLAIYKSPKSTTQTLFVMEFNSEFFFSGDVHRPTFRWVNAAILIGEQETLAGIQEELSNTLKDVVEGGGTYALTFMVQVAQAMTHYRMLGSSVAAIWPAYETLLKNSYDPALGFFLMDNPKCPGLMGFNYNVWLACTMTNLGDKYKEMIEAEMQSDKPSLKAVTEDTINTGLVSRTTMVGFGNKKRWLKLMNTLELTQDVYDKIEEEPRIYFFHAATAEQIIQKVAIKMKSPGVISSLSKGNILARKIASSAFYISRHIVFTMSAYYDVDPKTRKTSLIKELIRSSKLPERISTQSEAHTLIPTSEIAEMMEFSEPYPACIEILTGQLRIHTAREERSIPQLFLNFKKRITGVDLNKESRTECLITLATLLKYNYIIYRKTTDNHRYEIGEKNVIYPTIGKFLHLYEHESDPILCHIKIHDHNLRRTTLQFDIDRAKDLEQILTLLFPSYSDYLSLKETLDQVSFTSLTHQVNERRRVRADVYLTGTEGYSRLPMYAAAIWAWFNVKTVAAHDNTYDSIWRYYQKTLPWLKDTLKDTITSGPYSTVQGLVNFISREGVRSRVVHLVGSFGKNVRGSINLVTAIKDNYSNGIVFKGDIFDMKAKETREGLDNYLSIMTALTQAPIETHDRNQILRSLLVRGPEIAHSASHFGSRRNRLSILQEIIKCDPDLHWIGQKTTFKMVREKFIELSNKEMPSLTMDQFSAAHEKVEALLHEDQRRGGATSTASKSPYVLARANDFEIHCYELMVAYDYDDEEAYEAYTVEKEAAIDETHLSRLKSVFYEDPNANWINMVMEGSLGNIDAILETKKSFDMRRQGIVERIRSGKLGVLGSYVKAQKQIETDSGFRYYGEGIWRGSFDDTDISITMDSMDITQETYLKVVTLQKISDLKTTIAQLKVWCREHNIHNDRYPRIGTTKAEMIRYGITSKSLLVMKLSGFKMLKASDEGVPVYWNSELSTRSQTQISNLAIDMTNHSVRLRNRLVGDKRMIEQTIMTIPLQKTDIQVFKTSPVDLEQDIQSDRMKLISFTRIREVSWLQDWIMWRSSPRDQKNILELIKRKKSFREYYSNNHAFKTWLCNLWEYALEVVISHKKLTLTVTQSSSSSQGSNQEGTETDATEVYDYLMGLVEKDMTDEKLKGIIHEAHLDEMALIPYIEEILSEESEVFGYQLSQSHPLLVKYVRYMVNEIEFSAFKNFIDSIKKKDPLPHVSHKILEFKEIFKFIYGLPDDTYFQESEDEEEYHL</sequence>
<evidence type="ECO:0000256" key="1">
    <source>
        <dbReference type="ARBA" id="ARBA00001936"/>
    </source>
</evidence>
<dbReference type="Pfam" id="PF04196">
    <property type="entry name" value="Bunya_RdRp"/>
    <property type="match status" value="1"/>
</dbReference>
<evidence type="ECO:0000256" key="7">
    <source>
        <dbReference type="ARBA" id="ARBA00018602"/>
    </source>
</evidence>
<dbReference type="EC" id="2.7.7.48" evidence="6"/>
<keyword evidence="13" id="KW-0946">Virion</keyword>
<evidence type="ECO:0000259" key="21">
    <source>
        <dbReference type="PROSITE" id="PS50525"/>
    </source>
</evidence>
<dbReference type="GO" id="GO:0016787">
    <property type="term" value="F:hydrolase activity"/>
    <property type="evidence" value="ECO:0007669"/>
    <property type="project" value="UniProtKB-KW"/>
</dbReference>
<evidence type="ECO:0000313" key="24">
    <source>
        <dbReference type="Proteomes" id="UP001181271"/>
    </source>
</evidence>
<keyword evidence="11" id="KW-1040">Host Golgi apparatus</keyword>
<evidence type="ECO:0000256" key="20">
    <source>
        <dbReference type="ARBA" id="ARBA00046037"/>
    </source>
</evidence>
<keyword evidence="9" id="KW-0479">Metal-binding</keyword>
<evidence type="ECO:0000256" key="2">
    <source>
        <dbReference type="ARBA" id="ARBA00001946"/>
    </source>
</evidence>
<keyword evidence="12" id="KW-0460">Magnesium</keyword>
<dbReference type="GO" id="GO:0044423">
    <property type="term" value="C:virion component"/>
    <property type="evidence" value="ECO:0007669"/>
    <property type="project" value="UniProtKB-KW"/>
</dbReference>
<organism evidence="23 24">
    <name type="scientific">Wheat white spike virus</name>
    <dbReference type="NCBI Taxonomy" id="2871179"/>
    <lineage>
        <taxon>Viruses</taxon>
        <taxon>Riboviria</taxon>
        <taxon>Orthornavirae</taxon>
        <taxon>Negarnaviricota</taxon>
        <taxon>Polyploviricotina</taxon>
        <taxon>Bunyaviricetes</taxon>
        <taxon>Hareavirales</taxon>
        <taxon>Phenuiviridae</taxon>
        <taxon>Tenuivirus</taxon>
        <taxon>Tenuivirus pontaense</taxon>
    </lineage>
</organism>
<dbReference type="GO" id="GO:0006351">
    <property type="term" value="P:DNA-templated transcription"/>
    <property type="evidence" value="ECO:0007669"/>
    <property type="project" value="InterPro"/>
</dbReference>
<dbReference type="InterPro" id="IPR007322">
    <property type="entry name" value="RNA_pol_bunyavir"/>
</dbReference>
<dbReference type="GO" id="GO:0044172">
    <property type="term" value="C:host cell endoplasmic reticulum-Golgi intermediate compartment"/>
    <property type="evidence" value="ECO:0007669"/>
    <property type="project" value="UniProtKB-SubCell"/>
</dbReference>
<evidence type="ECO:0000256" key="5">
    <source>
        <dbReference type="ARBA" id="ARBA00004452"/>
    </source>
</evidence>
<comment type="similarity">
    <text evidence="19">Belongs to the Bunyavirales RNA polymerase family.</text>
</comment>
<reference evidence="23" key="1">
    <citation type="submission" date="2021-08" db="EMBL/GenBank/DDBJ databases">
        <title>A novel tenuivirus infecting wheat in Brazil.</title>
        <authorList>
            <person name="Pereira F.S."/>
            <person name="Stempkowski L.A."/>
            <person name="Fajardo T.M."/>
            <person name="Junior A.N."/>
            <person name="Lau D."/>
            <person name="Mar T.B."/>
            <person name="Nascimento S.C."/>
            <person name="Bogo A."/>
            <person name="Casa R.T."/>
            <person name="Silva F.N."/>
        </authorList>
    </citation>
    <scope>NUCLEOTIDE SEQUENCE</scope>
    <source>
        <strain evidence="23">BR:PG10:18</strain>
    </source>
</reference>
<dbReference type="Pfam" id="PF12603">
    <property type="entry name" value="L_PA-C-like"/>
    <property type="match status" value="1"/>
</dbReference>
<dbReference type="GO" id="GO:0003968">
    <property type="term" value="F:RNA-directed RNA polymerase activity"/>
    <property type="evidence" value="ECO:0007669"/>
    <property type="project" value="UniProtKB-KW"/>
</dbReference>
<dbReference type="PROSITE" id="PS50525">
    <property type="entry name" value="RDRP_SSRNA_NEG_SEG"/>
    <property type="match status" value="1"/>
</dbReference>
<evidence type="ECO:0000256" key="9">
    <source>
        <dbReference type="ARBA" id="ARBA00022723"/>
    </source>
</evidence>
<evidence type="ECO:0000256" key="19">
    <source>
        <dbReference type="ARBA" id="ARBA00034123"/>
    </source>
</evidence>
<keyword evidence="14" id="KW-1038">Host endoplasmic reticulum</keyword>
<evidence type="ECO:0000256" key="3">
    <source>
        <dbReference type="ARBA" id="ARBA00004136"/>
    </source>
</evidence>
<dbReference type="Gene3D" id="3.90.70.80">
    <property type="match status" value="1"/>
</dbReference>
<keyword evidence="15" id="KW-0464">Manganese</keyword>
<evidence type="ECO:0000256" key="11">
    <source>
        <dbReference type="ARBA" id="ARBA00022812"/>
    </source>
</evidence>
<proteinExistence type="inferred from homology"/>
<evidence type="ECO:0000259" key="22">
    <source>
        <dbReference type="PROSITE" id="PS50802"/>
    </source>
</evidence>
<evidence type="ECO:0000256" key="14">
    <source>
        <dbReference type="ARBA" id="ARBA00023184"/>
    </source>
</evidence>
<name>A0AAX1PCM2_9VIRU</name>
<dbReference type="InterPro" id="IPR029124">
    <property type="entry name" value="L_protein_N"/>
</dbReference>
<comment type="subcellular location">
    <subcellularLocation>
        <location evidence="3">Host Golgi apparatus</location>
    </subcellularLocation>
    <subcellularLocation>
        <location evidence="5">Host endoplasmic reticulum-Golgi intermediate compartment</location>
    </subcellularLocation>
    <subcellularLocation>
        <location evidence="4">Virion</location>
    </subcellularLocation>
</comment>
<feature type="domain" description="OTU" evidence="22">
    <location>
        <begin position="35"/>
        <end position="138"/>
    </location>
</feature>
<comment type="function">
    <text evidence="20">RNA-dependent RNA polymerase, which is responsible for the replication and transcription of the viral RNA genome using antigenomic RNA as an intermediate. During transcription, synthesizes subgenomic RNAs and assures their capping by a cap-snatching mechanism, which involves the endonuclease activity cleaving the host capped pre-mRNAs. These short capped RNAs are then used as primers for viral transcription. The 3'-end of subgenomic mRNAs molecules are not polyadenylated. During replication, the polymerase binds the 5' and 3' vRNA extremities at distinct sites. In turn, significant conformational changes occur in the polymerase and in vRNA to initiate active RNA synthesis. As a consequence of the use of the same enzyme for both transcription and replication, these mechanisms need to be well coordinated.</text>
</comment>
<evidence type="ECO:0000256" key="6">
    <source>
        <dbReference type="ARBA" id="ARBA00012494"/>
    </source>
</evidence>
<keyword evidence="23" id="KW-0696">RNA-directed RNA polymerase</keyword>
<keyword evidence="8" id="KW-0808">Transferase</keyword>
<dbReference type="InterPro" id="IPR007099">
    <property type="entry name" value="RNA-dir_pol_NSvirus"/>
</dbReference>
<keyword evidence="23" id="KW-0548">Nucleotidyltransferase</keyword>
<dbReference type="InterPro" id="IPR022531">
    <property type="entry name" value="L_PA-C-like"/>
</dbReference>
<evidence type="ECO:0000256" key="16">
    <source>
        <dbReference type="ARBA" id="ARBA00030285"/>
    </source>
</evidence>
<dbReference type="Pfam" id="PF15518">
    <property type="entry name" value="L_protein_N"/>
    <property type="match status" value="1"/>
</dbReference>
<protein>
    <recommendedName>
        <fullName evidence="7">RNA-directed RNA polymerase L</fullName>
        <ecNumber evidence="6">2.7.7.48</ecNumber>
    </recommendedName>
    <alternativeName>
        <fullName evidence="16">Large structural protein</fullName>
    </alternativeName>
    <alternativeName>
        <fullName evidence="18">Replicase</fullName>
    </alternativeName>
    <alternativeName>
        <fullName evidence="17">Transcriptase</fullName>
    </alternativeName>
</protein>
<evidence type="ECO:0000256" key="4">
    <source>
        <dbReference type="ARBA" id="ARBA00004328"/>
    </source>
</evidence>